<keyword evidence="4" id="KW-1185">Reference proteome</keyword>
<dbReference type="InterPro" id="IPR006076">
    <property type="entry name" value="FAD-dep_OxRdtase"/>
</dbReference>
<dbReference type="Gene3D" id="3.50.50.60">
    <property type="entry name" value="FAD/NAD(P)-binding domain"/>
    <property type="match status" value="1"/>
</dbReference>
<dbReference type="PANTHER" id="PTHR13847:SF287">
    <property type="entry name" value="FAD-DEPENDENT OXIDOREDUCTASE DOMAIN-CONTAINING PROTEIN 1"/>
    <property type="match status" value="1"/>
</dbReference>
<dbReference type="PANTHER" id="PTHR13847">
    <property type="entry name" value="SARCOSINE DEHYDROGENASE-RELATED"/>
    <property type="match status" value="1"/>
</dbReference>
<dbReference type="SUPFAM" id="SSF51905">
    <property type="entry name" value="FAD/NAD(P)-binding domain"/>
    <property type="match status" value="1"/>
</dbReference>
<sequence length="379" mass="40320">MRSADFLVIGAGIAGLSLAARLAQHGVVIVLEAEDAPGYHASGRSVAFAHFGLGEKVVRTLTALSLADLSADPVDDRARYARPHRALHIARTDQVAALDALDEVHKGFGCDCERITGEEARALIPALKAGPDFVAEALLDHGALKLDTDAMLQGNLRDLRARGGELVCGAMVQSISRRGKGWGLQTTVGNFAAPVLVNASGAWADEIAQMARVTPIGIEPRRRTVIAFASPEGTKTTDWPFVKTVGEGFYFLPEGTTQLLASPQDEGESEPCDAAPEEIDIATIAHRIEEATDLKIERIAHSWAGLRSFAPDELPVVGFAPDAPGFFWCAGQGGYGFQTSPALAHIGEILALGREWPSDLKERGITPALFAPGRFSRAT</sequence>
<gene>
    <name evidence="3" type="ORF">EH31_00510</name>
</gene>
<dbReference type="Proteomes" id="UP000027647">
    <property type="component" value="Unassembled WGS sequence"/>
</dbReference>
<evidence type="ECO:0000313" key="3">
    <source>
        <dbReference type="EMBL" id="KEO91179.1"/>
    </source>
</evidence>
<accession>A0A074MCK6</accession>
<dbReference type="GO" id="GO:0016491">
    <property type="term" value="F:oxidoreductase activity"/>
    <property type="evidence" value="ECO:0007669"/>
    <property type="project" value="UniProtKB-KW"/>
</dbReference>
<organism evidence="3 4">
    <name type="scientific">Erythrobacter longus</name>
    <dbReference type="NCBI Taxonomy" id="1044"/>
    <lineage>
        <taxon>Bacteria</taxon>
        <taxon>Pseudomonadati</taxon>
        <taxon>Pseudomonadota</taxon>
        <taxon>Alphaproteobacteria</taxon>
        <taxon>Sphingomonadales</taxon>
        <taxon>Erythrobacteraceae</taxon>
        <taxon>Erythrobacter/Porphyrobacter group</taxon>
        <taxon>Erythrobacter</taxon>
    </lineage>
</organism>
<name>A0A074MCK6_ERYLO</name>
<dbReference type="eggNOG" id="COG0665">
    <property type="taxonomic scope" value="Bacteria"/>
</dbReference>
<dbReference type="AlphaFoldDB" id="A0A074MCK6"/>
<dbReference type="Pfam" id="PF01266">
    <property type="entry name" value="DAO"/>
    <property type="match status" value="1"/>
</dbReference>
<dbReference type="STRING" id="1044.EH31_00510"/>
<dbReference type="GO" id="GO:0005737">
    <property type="term" value="C:cytoplasm"/>
    <property type="evidence" value="ECO:0007669"/>
    <property type="project" value="TreeGrafter"/>
</dbReference>
<feature type="domain" description="FAD dependent oxidoreductase" evidence="2">
    <location>
        <begin position="5"/>
        <end position="346"/>
    </location>
</feature>
<evidence type="ECO:0000259" key="2">
    <source>
        <dbReference type="Pfam" id="PF01266"/>
    </source>
</evidence>
<comment type="caution">
    <text evidence="3">The sequence shown here is derived from an EMBL/GenBank/DDBJ whole genome shotgun (WGS) entry which is preliminary data.</text>
</comment>
<proteinExistence type="predicted"/>
<reference evidence="3 4" key="1">
    <citation type="submission" date="2014-04" db="EMBL/GenBank/DDBJ databases">
        <title>A comprehensive comparison of genomes of Erythrobacter spp. strains.</title>
        <authorList>
            <person name="Zheng Q."/>
        </authorList>
    </citation>
    <scope>NUCLEOTIDE SEQUENCE [LARGE SCALE GENOMIC DNA]</scope>
    <source>
        <strain evidence="3 4">DSM 6997</strain>
    </source>
</reference>
<dbReference type="Gene3D" id="3.30.9.10">
    <property type="entry name" value="D-Amino Acid Oxidase, subunit A, domain 2"/>
    <property type="match status" value="1"/>
</dbReference>
<dbReference type="InterPro" id="IPR036188">
    <property type="entry name" value="FAD/NAD-bd_sf"/>
</dbReference>
<protein>
    <submittedName>
        <fullName evidence="3">FAD-dependent oxidoreductase</fullName>
    </submittedName>
</protein>
<dbReference type="EMBL" id="JMIW01000001">
    <property type="protein sequence ID" value="KEO91179.1"/>
    <property type="molecule type" value="Genomic_DNA"/>
</dbReference>
<evidence type="ECO:0000313" key="4">
    <source>
        <dbReference type="Proteomes" id="UP000027647"/>
    </source>
</evidence>
<evidence type="ECO:0000256" key="1">
    <source>
        <dbReference type="ARBA" id="ARBA00023002"/>
    </source>
</evidence>
<keyword evidence="1" id="KW-0560">Oxidoreductase</keyword>